<dbReference type="OrthoDB" id="1463845at2"/>
<proteinExistence type="predicted"/>
<evidence type="ECO:0008006" key="3">
    <source>
        <dbReference type="Google" id="ProtNLM"/>
    </source>
</evidence>
<dbReference type="RefSeq" id="WP_128500858.1">
    <property type="nucleotide sequence ID" value="NZ_CP035107.1"/>
</dbReference>
<evidence type="ECO:0000313" key="1">
    <source>
        <dbReference type="EMBL" id="QAR30363.1"/>
    </source>
</evidence>
<evidence type="ECO:0000313" key="2">
    <source>
        <dbReference type="Proteomes" id="UP000287701"/>
    </source>
</evidence>
<gene>
    <name evidence="1" type="ORF">EQP59_02830</name>
</gene>
<reference evidence="1 2" key="1">
    <citation type="submission" date="2019-01" db="EMBL/GenBank/DDBJ databases">
        <title>Whole Genome of Ornithobacterium rhinotracheale FARPER-174b.</title>
        <authorList>
            <person name="Tataje-Lavanda L.A."/>
            <person name="Montalvan A."/>
            <person name="Montesinos R."/>
            <person name="Zimic M."/>
            <person name="Fernandez-Sanchez M."/>
            <person name="Fernandez-Diaz M."/>
        </authorList>
    </citation>
    <scope>NUCLEOTIDE SEQUENCE [LARGE SCALE GENOMIC DNA]</scope>
    <source>
        <strain evidence="1 2">FARPER-174b</strain>
    </source>
</reference>
<protein>
    <recommendedName>
        <fullName evidence="3">Tox-REase-3 domain-containing protein</fullName>
    </recommendedName>
</protein>
<accession>A0A3R6ATN3</accession>
<dbReference type="Proteomes" id="UP000287701">
    <property type="component" value="Chromosome"/>
</dbReference>
<dbReference type="AlphaFoldDB" id="A0A3R6ATN3"/>
<sequence length="183" mass="21190">MGGGLESVVKNVDEGVGKVGKKVKSAIQNKLDNLEEFMKTPDFKNYMNKSWKKYKGKLSREKWEKRYKTLYKNREKGKISESKFKDLMGADATQLEIQVGNSKRYVDNVLNGTAREIKSGKVTWSAYKNQVMKDIEIVSQKLGGIDKIEWHCFGEVDFNFLHNLKKELKKYNLTNSDFTVIKY</sequence>
<dbReference type="EMBL" id="CP035107">
    <property type="protein sequence ID" value="QAR30363.1"/>
    <property type="molecule type" value="Genomic_DNA"/>
</dbReference>
<organism evidence="1 2">
    <name type="scientific">Ornithobacterium rhinotracheale</name>
    <dbReference type="NCBI Taxonomy" id="28251"/>
    <lineage>
        <taxon>Bacteria</taxon>
        <taxon>Pseudomonadati</taxon>
        <taxon>Bacteroidota</taxon>
        <taxon>Flavobacteriia</taxon>
        <taxon>Flavobacteriales</taxon>
        <taxon>Weeksellaceae</taxon>
        <taxon>Ornithobacterium</taxon>
    </lineage>
</organism>
<name>A0A3R6ATN3_ORNRH</name>